<dbReference type="Proteomes" id="UP000824001">
    <property type="component" value="Unassembled WGS sequence"/>
</dbReference>
<dbReference type="GO" id="GO:0015188">
    <property type="term" value="F:L-isoleucine transmembrane transporter activity"/>
    <property type="evidence" value="ECO:0007669"/>
    <property type="project" value="TreeGrafter"/>
</dbReference>
<keyword evidence="3 5" id="KW-0067">ATP-binding</keyword>
<feature type="non-terminal residue" evidence="5">
    <location>
        <position position="92"/>
    </location>
</feature>
<dbReference type="InterPro" id="IPR027417">
    <property type="entry name" value="P-loop_NTPase"/>
</dbReference>
<reference evidence="5" key="2">
    <citation type="journal article" date="2021" name="PeerJ">
        <title>Extensive microbial diversity within the chicken gut microbiome revealed by metagenomics and culture.</title>
        <authorList>
            <person name="Gilroy R."/>
            <person name="Ravi A."/>
            <person name="Getino M."/>
            <person name="Pursley I."/>
            <person name="Horton D.L."/>
            <person name="Alikhan N.F."/>
            <person name="Baker D."/>
            <person name="Gharbi K."/>
            <person name="Hall N."/>
            <person name="Watson M."/>
            <person name="Adriaenssens E.M."/>
            <person name="Foster-Nyarko E."/>
            <person name="Jarju S."/>
            <person name="Secka A."/>
            <person name="Antonio M."/>
            <person name="Oren A."/>
            <person name="Chaudhuri R.R."/>
            <person name="La Ragione R."/>
            <person name="Hildebrand F."/>
            <person name="Pallen M.J."/>
        </authorList>
    </citation>
    <scope>NUCLEOTIDE SEQUENCE</scope>
    <source>
        <strain evidence="5">ChiHjej10B9-9673</strain>
    </source>
</reference>
<protein>
    <submittedName>
        <fullName evidence="5">ATP-binding cassette domain-containing protein</fullName>
    </submittedName>
</protein>
<dbReference type="GO" id="GO:0016887">
    <property type="term" value="F:ATP hydrolysis activity"/>
    <property type="evidence" value="ECO:0007669"/>
    <property type="project" value="InterPro"/>
</dbReference>
<dbReference type="PANTHER" id="PTHR45772">
    <property type="entry name" value="CONSERVED COMPONENT OF ABC TRANSPORTER FOR NATURAL AMINO ACIDS-RELATED"/>
    <property type="match status" value="1"/>
</dbReference>
<dbReference type="Pfam" id="PF00005">
    <property type="entry name" value="ABC_tran"/>
    <property type="match status" value="1"/>
</dbReference>
<evidence type="ECO:0000256" key="3">
    <source>
        <dbReference type="ARBA" id="ARBA00022840"/>
    </source>
</evidence>
<dbReference type="InterPro" id="IPR003439">
    <property type="entry name" value="ABC_transporter-like_ATP-bd"/>
</dbReference>
<dbReference type="InterPro" id="IPR051120">
    <property type="entry name" value="ABC_AA/LPS_Transport"/>
</dbReference>
<evidence type="ECO:0000256" key="2">
    <source>
        <dbReference type="ARBA" id="ARBA00022741"/>
    </source>
</evidence>
<dbReference type="GO" id="GO:0005524">
    <property type="term" value="F:ATP binding"/>
    <property type="evidence" value="ECO:0007669"/>
    <property type="project" value="UniProtKB-KW"/>
</dbReference>
<proteinExistence type="predicted"/>
<sequence length="92" mass="9749">MSENKMEPILETRGLGISFGGLRAVQDFNLRLYPGELAGLIGPNGAGKTTVFNLLTGVYAPTEGSVLLDGQVLNGKKTHQFVAAGIARTFQN</sequence>
<dbReference type="SUPFAM" id="SSF52540">
    <property type="entry name" value="P-loop containing nucleoside triphosphate hydrolases"/>
    <property type="match status" value="1"/>
</dbReference>
<name>A0A9D1FEU7_9FIRM</name>
<keyword evidence="1" id="KW-0813">Transport</keyword>
<organism evidence="5 6">
    <name type="scientific">Candidatus Scatomorpha merdipullorum</name>
    <dbReference type="NCBI Taxonomy" id="2840927"/>
    <lineage>
        <taxon>Bacteria</taxon>
        <taxon>Bacillati</taxon>
        <taxon>Bacillota</taxon>
        <taxon>Clostridia</taxon>
        <taxon>Eubacteriales</taxon>
        <taxon>Candidatus Scatomorpha</taxon>
    </lineage>
</organism>
<dbReference type="GO" id="GO:1903806">
    <property type="term" value="P:L-isoleucine import across plasma membrane"/>
    <property type="evidence" value="ECO:0007669"/>
    <property type="project" value="TreeGrafter"/>
</dbReference>
<reference evidence="5" key="1">
    <citation type="submission" date="2020-10" db="EMBL/GenBank/DDBJ databases">
        <authorList>
            <person name="Gilroy R."/>
        </authorList>
    </citation>
    <scope>NUCLEOTIDE SEQUENCE</scope>
    <source>
        <strain evidence="5">ChiHjej10B9-9673</strain>
    </source>
</reference>
<dbReference type="PANTHER" id="PTHR45772:SF7">
    <property type="entry name" value="AMINO ACID ABC TRANSPORTER ATP-BINDING PROTEIN"/>
    <property type="match status" value="1"/>
</dbReference>
<comment type="caution">
    <text evidence="5">The sequence shown here is derived from an EMBL/GenBank/DDBJ whole genome shotgun (WGS) entry which is preliminary data.</text>
</comment>
<feature type="domain" description="ABC transporter" evidence="4">
    <location>
        <begin position="26"/>
        <end position="92"/>
    </location>
</feature>
<evidence type="ECO:0000259" key="4">
    <source>
        <dbReference type="Pfam" id="PF00005"/>
    </source>
</evidence>
<accession>A0A9D1FEU7</accession>
<dbReference type="EMBL" id="DVJK01000224">
    <property type="protein sequence ID" value="HIS67485.1"/>
    <property type="molecule type" value="Genomic_DNA"/>
</dbReference>
<evidence type="ECO:0000313" key="6">
    <source>
        <dbReference type="Proteomes" id="UP000824001"/>
    </source>
</evidence>
<dbReference type="GO" id="GO:0015192">
    <property type="term" value="F:L-phenylalanine transmembrane transporter activity"/>
    <property type="evidence" value="ECO:0007669"/>
    <property type="project" value="TreeGrafter"/>
</dbReference>
<dbReference type="GO" id="GO:0005886">
    <property type="term" value="C:plasma membrane"/>
    <property type="evidence" value="ECO:0007669"/>
    <property type="project" value="TreeGrafter"/>
</dbReference>
<evidence type="ECO:0000313" key="5">
    <source>
        <dbReference type="EMBL" id="HIS67485.1"/>
    </source>
</evidence>
<keyword evidence="2" id="KW-0547">Nucleotide-binding</keyword>
<dbReference type="GO" id="GO:0042941">
    <property type="term" value="P:D-alanine transmembrane transport"/>
    <property type="evidence" value="ECO:0007669"/>
    <property type="project" value="TreeGrafter"/>
</dbReference>
<dbReference type="AlphaFoldDB" id="A0A9D1FEU7"/>
<gene>
    <name evidence="5" type="ORF">IAC18_07960</name>
</gene>
<evidence type="ECO:0000256" key="1">
    <source>
        <dbReference type="ARBA" id="ARBA00022448"/>
    </source>
</evidence>
<dbReference type="Gene3D" id="3.40.50.300">
    <property type="entry name" value="P-loop containing nucleotide triphosphate hydrolases"/>
    <property type="match status" value="1"/>
</dbReference>
<dbReference type="GO" id="GO:0015808">
    <property type="term" value="P:L-alanine transport"/>
    <property type="evidence" value="ECO:0007669"/>
    <property type="project" value="TreeGrafter"/>
</dbReference>
<dbReference type="GO" id="GO:1903805">
    <property type="term" value="P:L-valine import across plasma membrane"/>
    <property type="evidence" value="ECO:0007669"/>
    <property type="project" value="TreeGrafter"/>
</dbReference>
<dbReference type="GO" id="GO:0005304">
    <property type="term" value="F:L-valine transmembrane transporter activity"/>
    <property type="evidence" value="ECO:0007669"/>
    <property type="project" value="TreeGrafter"/>
</dbReference>